<keyword evidence="1" id="KW-0175">Coiled coil</keyword>
<dbReference type="Pfam" id="PF14235">
    <property type="entry name" value="DUF4337"/>
    <property type="match status" value="1"/>
</dbReference>
<gene>
    <name evidence="3" type="ORF">AVDCRST_MAG68-1086</name>
</gene>
<evidence type="ECO:0008006" key="4">
    <source>
        <dbReference type="Google" id="ProtNLM"/>
    </source>
</evidence>
<keyword evidence="2" id="KW-0812">Transmembrane</keyword>
<dbReference type="InterPro" id="IPR025570">
    <property type="entry name" value="DUF4337"/>
</dbReference>
<organism evidence="3">
    <name type="scientific">uncultured Gemmatimonadota bacterium</name>
    <dbReference type="NCBI Taxonomy" id="203437"/>
    <lineage>
        <taxon>Bacteria</taxon>
        <taxon>Pseudomonadati</taxon>
        <taxon>Gemmatimonadota</taxon>
        <taxon>environmental samples</taxon>
    </lineage>
</organism>
<evidence type="ECO:0000256" key="1">
    <source>
        <dbReference type="SAM" id="Coils"/>
    </source>
</evidence>
<feature type="coiled-coil region" evidence="1">
    <location>
        <begin position="105"/>
        <end position="160"/>
    </location>
</feature>
<name>A0A6J4KM85_9BACT</name>
<proteinExistence type="predicted"/>
<feature type="transmembrane region" description="Helical" evidence="2">
    <location>
        <begin position="33"/>
        <end position="55"/>
    </location>
</feature>
<evidence type="ECO:0000256" key="2">
    <source>
        <dbReference type="SAM" id="Phobius"/>
    </source>
</evidence>
<dbReference type="EMBL" id="CADCTW010000064">
    <property type="protein sequence ID" value="CAA9309440.1"/>
    <property type="molecule type" value="Genomic_DNA"/>
</dbReference>
<reference evidence="3" key="1">
    <citation type="submission" date="2020-02" db="EMBL/GenBank/DDBJ databases">
        <authorList>
            <person name="Meier V. D."/>
        </authorList>
    </citation>
    <scope>NUCLEOTIDE SEQUENCE</scope>
    <source>
        <strain evidence="3">AVDCRST_MAG68</strain>
    </source>
</reference>
<sequence length="216" mass="23598">MEATDAAELISEIRDEMREERAEHASDERFRNVTALVIAIMAVLLAVASLGGGNVGEDMVHNNIKASDTWAFYQAKNVRQTSYKLAVDDLQALLAASPTLSGEARAQVEAKIADYRATIARYDDEPDAAAPTDLTRGEGKKQLSAQARGYEEARERAAEQDANFDYSSVLLQIAIVMGSVAILANSRKVLWFSVTMAMAGTMLMLNGFYLLVDLPF</sequence>
<feature type="transmembrane region" description="Helical" evidence="2">
    <location>
        <begin position="190"/>
        <end position="212"/>
    </location>
</feature>
<dbReference type="AlphaFoldDB" id="A0A6J4KM85"/>
<keyword evidence="2" id="KW-1133">Transmembrane helix</keyword>
<accession>A0A6J4KM85</accession>
<protein>
    <recommendedName>
        <fullName evidence="4">DUF4337 domain-containing protein</fullName>
    </recommendedName>
</protein>
<keyword evidence="2" id="KW-0472">Membrane</keyword>
<evidence type="ECO:0000313" key="3">
    <source>
        <dbReference type="EMBL" id="CAA9309440.1"/>
    </source>
</evidence>